<dbReference type="PROSITE" id="PS00631">
    <property type="entry name" value="CYTOSOL_AP"/>
    <property type="match status" value="1"/>
</dbReference>
<keyword evidence="6" id="KW-0479">Metal-binding</keyword>
<feature type="binding site" evidence="6">
    <location>
        <position position="345"/>
    </location>
    <ligand>
        <name>Mn(2+)</name>
        <dbReference type="ChEBI" id="CHEBI:29035"/>
        <label>1</label>
    </ligand>
</feature>
<dbReference type="GO" id="GO:0070006">
    <property type="term" value="F:metalloaminopeptidase activity"/>
    <property type="evidence" value="ECO:0007669"/>
    <property type="project" value="InterPro"/>
</dbReference>
<feature type="binding site" evidence="6">
    <location>
        <position position="343"/>
    </location>
    <ligand>
        <name>Mn(2+)</name>
        <dbReference type="ChEBI" id="CHEBI:29035"/>
        <label>1</label>
    </ligand>
</feature>
<dbReference type="EC" id="3.4.11.10" evidence="6"/>
<dbReference type="EMBL" id="NBVN01000001">
    <property type="protein sequence ID" value="PUA33973.1"/>
    <property type="molecule type" value="Genomic_DNA"/>
</dbReference>
<comment type="function">
    <text evidence="6">Presumably involved in the processing and regular turnover of intracellular proteins. Catalyzes the removal of unsubstituted N-terminal amino acids from various peptides.</text>
</comment>
<accession>A0A2R7Y8X9</accession>
<feature type="binding site" evidence="6">
    <location>
        <position position="345"/>
    </location>
    <ligand>
        <name>Mn(2+)</name>
        <dbReference type="ChEBI" id="CHEBI:29035"/>
        <label>2</label>
    </ligand>
</feature>
<feature type="active site" evidence="6">
    <location>
        <position position="273"/>
    </location>
</feature>
<dbReference type="GO" id="GO:0030145">
    <property type="term" value="F:manganese ion binding"/>
    <property type="evidence" value="ECO:0007669"/>
    <property type="project" value="UniProtKB-UniRule"/>
</dbReference>
<name>A0A2R7Y8X9_9CREN</name>
<dbReference type="InterPro" id="IPR011356">
    <property type="entry name" value="Leucine_aapep/pepB"/>
</dbReference>
<dbReference type="GO" id="GO:0006508">
    <property type="term" value="P:proteolysis"/>
    <property type="evidence" value="ECO:0007669"/>
    <property type="project" value="UniProtKB-KW"/>
</dbReference>
<dbReference type="GO" id="GO:0005737">
    <property type="term" value="C:cytoplasm"/>
    <property type="evidence" value="ECO:0007669"/>
    <property type="project" value="UniProtKB-SubCell"/>
</dbReference>
<dbReference type="PANTHER" id="PTHR11963">
    <property type="entry name" value="LEUCINE AMINOPEPTIDASE-RELATED"/>
    <property type="match status" value="1"/>
</dbReference>
<dbReference type="AlphaFoldDB" id="A0A2R7Y8X9"/>
<dbReference type="InterPro" id="IPR043472">
    <property type="entry name" value="Macro_dom-like"/>
</dbReference>
<reference evidence="8 9" key="1">
    <citation type="journal article" date="2018" name="Syst. Appl. Microbiol.">
        <title>A new symbiotic nanoarchaeote (Candidatus Nanoclepta minutus) and its host (Zestosphaera tikiterensis gen. nov., sp. nov.) from a New Zealand hot spring.</title>
        <authorList>
            <person name="St John E."/>
            <person name="Liu Y."/>
            <person name="Podar M."/>
            <person name="Stott M.B."/>
            <person name="Meneghin J."/>
            <person name="Chen Z."/>
            <person name="Lagutin K."/>
            <person name="Mitchell K."/>
            <person name="Reysenbach A.L."/>
        </authorList>
    </citation>
    <scope>NUCLEOTIDE SEQUENCE [LARGE SCALE GENOMIC DNA]</scope>
    <source>
        <strain evidence="8">NZ3</strain>
    </source>
</reference>
<organism evidence="8 9">
    <name type="scientific">Zestosphaera tikiterensis</name>
    <dbReference type="NCBI Taxonomy" id="1973259"/>
    <lineage>
        <taxon>Archaea</taxon>
        <taxon>Thermoproteota</taxon>
        <taxon>Thermoprotei</taxon>
        <taxon>Desulfurococcales</taxon>
        <taxon>Desulfurococcaceae</taxon>
        <taxon>Zestosphaera</taxon>
    </lineage>
</organism>
<comment type="catalytic activity">
    <reaction evidence="6">
        <text>Release of an N-terminal amino acid, preferentially leucine, but not glutamic or aspartic acids.</text>
        <dbReference type="EC" id="3.4.11.10"/>
    </reaction>
</comment>
<sequence length="500" mass="54467">MVFNMFKGYERVSSLDLVVCDALSIMVFEDIAPEVMYEDLDRGLNGLLSKLRASGDLTGKEGEVLKLYLPEKPFKRLIIVGGGKTSELTKDRLRVFGGESVVRAKEMNLASLCIALPKVNMSVEDVLYLVAEGAGLANYEWSRKKEVKLVKEIKFVGKEEILKSCEVLDTVAKVVEAVNLGRDLANAPADEINPQTFEEAVFKVFNGLPVKIKVLHKEDLEKLGMNGILSVGRGSNIPPRLIIVEYEGAGPDKPWYAVVGKGVCFDAGGLNLKDSSGMLEMKYDKSGAAYAVALAYAVAKLKLKVNLVVLTPLAENLPSGNAYKPLDIIRMYNGLTVEVRNTDAEGRLILADALSYAEKNYRLASIIDLATLTGAVVVALGSHAAGLFTNNEDLKNSLIKASEETSERVWPLPLWREYYEDIKSDFADIKNIGVGRAAGAIIGAAFLSKFVEKTPWAHLDIAGIAWVQEEGPKKPYLSKGATGFGVRLLLNFLKTASNTA</sequence>
<keyword evidence="4 6" id="KW-0645">Protease</keyword>
<evidence type="ECO:0000259" key="7">
    <source>
        <dbReference type="PROSITE" id="PS00631"/>
    </source>
</evidence>
<comment type="cofactor">
    <cofactor evidence="6">
        <name>Mn(2+)</name>
        <dbReference type="ChEBI" id="CHEBI:29035"/>
    </cofactor>
    <text evidence="6">Binds 2 manganese ions per subunit.</text>
</comment>
<proteinExistence type="inferred from homology"/>
<dbReference type="Proteomes" id="UP000244093">
    <property type="component" value="Unassembled WGS sequence"/>
</dbReference>
<comment type="caution">
    <text evidence="8">The sequence shown here is derived from an EMBL/GenBank/DDBJ whole genome shotgun (WGS) entry which is preliminary data.</text>
</comment>
<evidence type="ECO:0000256" key="2">
    <source>
        <dbReference type="ARBA" id="ARBA00009528"/>
    </source>
</evidence>
<keyword evidence="6" id="KW-0464">Manganese</keyword>
<evidence type="ECO:0000313" key="9">
    <source>
        <dbReference type="Proteomes" id="UP000244093"/>
    </source>
</evidence>
<dbReference type="InterPro" id="IPR008283">
    <property type="entry name" value="Peptidase_M17_N"/>
</dbReference>
<dbReference type="Pfam" id="PF00883">
    <property type="entry name" value="Peptidase_M17"/>
    <property type="match status" value="1"/>
</dbReference>
<dbReference type="CDD" id="cd00433">
    <property type="entry name" value="Peptidase_M17"/>
    <property type="match status" value="1"/>
</dbReference>
<evidence type="ECO:0000256" key="3">
    <source>
        <dbReference type="ARBA" id="ARBA00022438"/>
    </source>
</evidence>
<evidence type="ECO:0000256" key="4">
    <source>
        <dbReference type="ARBA" id="ARBA00022670"/>
    </source>
</evidence>
<evidence type="ECO:0000313" key="8">
    <source>
        <dbReference type="EMBL" id="PUA33973.1"/>
    </source>
</evidence>
<protein>
    <recommendedName>
        <fullName evidence="6">Probable cytosol aminopeptidase</fullName>
        <ecNumber evidence="6">3.4.11.1</ecNumber>
    </recommendedName>
    <alternativeName>
        <fullName evidence="6">Leucine aminopeptidase</fullName>
        <shortName evidence="6">LAP</shortName>
        <ecNumber evidence="6">3.4.11.10</ecNumber>
    </alternativeName>
    <alternativeName>
        <fullName evidence="6">Leucyl aminopeptidase</fullName>
    </alternativeName>
</protein>
<feature type="domain" description="Cytosol aminopeptidase" evidence="7">
    <location>
        <begin position="341"/>
        <end position="348"/>
    </location>
</feature>
<dbReference type="Pfam" id="PF02789">
    <property type="entry name" value="Peptidase_M17_N"/>
    <property type="match status" value="1"/>
</dbReference>
<dbReference type="SUPFAM" id="SSF53187">
    <property type="entry name" value="Zn-dependent exopeptidases"/>
    <property type="match status" value="1"/>
</dbReference>
<feature type="binding site" evidence="6">
    <location>
        <position position="266"/>
    </location>
    <ligand>
        <name>Mn(2+)</name>
        <dbReference type="ChEBI" id="CHEBI:29035"/>
        <label>1</label>
    </ligand>
</feature>
<comment type="similarity">
    <text evidence="2 6">Belongs to the peptidase M17 family.</text>
</comment>
<evidence type="ECO:0000256" key="1">
    <source>
        <dbReference type="ARBA" id="ARBA00000135"/>
    </source>
</evidence>
<dbReference type="PRINTS" id="PR00481">
    <property type="entry name" value="LAMNOPPTDASE"/>
</dbReference>
<dbReference type="InterPro" id="IPR023042">
    <property type="entry name" value="Peptidase_M17_leu_NH2_pept"/>
</dbReference>
<keyword evidence="6" id="KW-0963">Cytoplasm</keyword>
<dbReference type="PANTHER" id="PTHR11963:SF23">
    <property type="entry name" value="CYTOSOL AMINOPEPTIDASE"/>
    <property type="match status" value="1"/>
</dbReference>
<feature type="binding site" evidence="6">
    <location>
        <position position="261"/>
    </location>
    <ligand>
        <name>Mn(2+)</name>
        <dbReference type="ChEBI" id="CHEBI:29035"/>
        <label>2</label>
    </ligand>
</feature>
<comment type="subcellular location">
    <subcellularLocation>
        <location evidence="6">Cytoplasm</location>
    </subcellularLocation>
</comment>
<dbReference type="Gene3D" id="3.40.630.10">
    <property type="entry name" value="Zn peptidases"/>
    <property type="match status" value="1"/>
</dbReference>
<feature type="binding site" evidence="6">
    <location>
        <position position="266"/>
    </location>
    <ligand>
        <name>Mn(2+)</name>
        <dbReference type="ChEBI" id="CHEBI:29035"/>
        <label>2</label>
    </ligand>
</feature>
<keyword evidence="5 6" id="KW-0378">Hydrolase</keyword>
<gene>
    <name evidence="6" type="primary">pepA</name>
    <name evidence="8" type="ORF">B7O98_00740</name>
</gene>
<dbReference type="EC" id="3.4.11.1" evidence="6"/>
<dbReference type="HAMAP" id="MF_00181">
    <property type="entry name" value="Cytosol_peptidase_M17"/>
    <property type="match status" value="1"/>
</dbReference>
<dbReference type="SUPFAM" id="SSF52949">
    <property type="entry name" value="Macro domain-like"/>
    <property type="match status" value="1"/>
</dbReference>
<evidence type="ECO:0000256" key="5">
    <source>
        <dbReference type="ARBA" id="ARBA00022801"/>
    </source>
</evidence>
<dbReference type="Gene3D" id="3.40.220.10">
    <property type="entry name" value="Leucine Aminopeptidase, subunit E, domain 1"/>
    <property type="match status" value="1"/>
</dbReference>
<dbReference type="NCBIfam" id="NF002074">
    <property type="entry name" value="PRK00913.1-4"/>
    <property type="match status" value="1"/>
</dbReference>
<keyword evidence="3 6" id="KW-0031">Aminopeptidase</keyword>
<feature type="active site" evidence="6">
    <location>
        <position position="347"/>
    </location>
</feature>
<comment type="catalytic activity">
    <reaction evidence="1 6">
        <text>Release of an N-terminal amino acid, Xaa-|-Yaa-, in which Xaa is preferably Leu, but may be other amino acids including Pro although not Arg or Lys, and Yaa may be Pro. Amino acid amides and methyl esters are also readily hydrolyzed, but rates on arylamides are exceedingly low.</text>
        <dbReference type="EC" id="3.4.11.1"/>
    </reaction>
</comment>
<feature type="binding site" evidence="6">
    <location>
        <position position="284"/>
    </location>
    <ligand>
        <name>Mn(2+)</name>
        <dbReference type="ChEBI" id="CHEBI:29035"/>
        <label>2</label>
    </ligand>
</feature>
<evidence type="ECO:0000256" key="6">
    <source>
        <dbReference type="HAMAP-Rule" id="MF_00181"/>
    </source>
</evidence>
<dbReference type="InterPro" id="IPR000819">
    <property type="entry name" value="Peptidase_M17_C"/>
</dbReference>